<reference evidence="1 2" key="1">
    <citation type="submission" date="2018-06" db="EMBL/GenBank/DDBJ databases">
        <authorList>
            <consortium name="Pathogen Informatics"/>
            <person name="Doyle S."/>
        </authorList>
    </citation>
    <scope>NUCLEOTIDE SEQUENCE [LARGE SCALE GENOMIC DNA]</scope>
    <source>
        <strain evidence="1 2">NCTC10698</strain>
    </source>
</reference>
<comment type="caution">
    <text evidence="1">The sequence shown here is derived from an EMBL/GenBank/DDBJ whole genome shotgun (WGS) entry which is preliminary data.</text>
</comment>
<dbReference type="AlphaFoldDB" id="A0A8B4S6W0"/>
<sequence length="250" mass="28237">MPSNAVEDDLVNFIFIAVVYPEHEYSKIFLNWANEAADRALADERFSIDPEADRTTKYVPGSGCRGWKVEGVYPGNHGETLAAACLSRAVRDDSELNAVDLLQAADEIAETALHGGTANWIYMSQSWYLRCVRLCLLAGRVDKAQFLLKNIRRKFKHTYVHQQWLQVLCNAIEAAGDSPLSSEAVEQFQAFFDEIRNPELRGMPSDNKDGTNLFGSINLLRLELAVLKQQYILRQPLDGNWRQVLESISE</sequence>
<organism evidence="1 2">
    <name type="scientific">Comamonas testosteroni</name>
    <name type="common">Pseudomonas testosteroni</name>
    <dbReference type="NCBI Taxonomy" id="285"/>
    <lineage>
        <taxon>Bacteria</taxon>
        <taxon>Pseudomonadati</taxon>
        <taxon>Pseudomonadota</taxon>
        <taxon>Betaproteobacteria</taxon>
        <taxon>Burkholderiales</taxon>
        <taxon>Comamonadaceae</taxon>
        <taxon>Comamonas</taxon>
    </lineage>
</organism>
<name>A0A8B4S6W0_COMTE</name>
<proteinExistence type="predicted"/>
<gene>
    <name evidence="1" type="ORF">NCTC10698_02940</name>
</gene>
<dbReference type="EMBL" id="UFXL01000001">
    <property type="protein sequence ID" value="SUY78030.1"/>
    <property type="molecule type" value="Genomic_DNA"/>
</dbReference>
<dbReference type="Proteomes" id="UP000255070">
    <property type="component" value="Unassembled WGS sequence"/>
</dbReference>
<evidence type="ECO:0000313" key="1">
    <source>
        <dbReference type="EMBL" id="SUY78030.1"/>
    </source>
</evidence>
<protein>
    <submittedName>
        <fullName evidence="1">Uncharacterized protein</fullName>
    </submittedName>
</protein>
<accession>A0A8B4S6W0</accession>
<evidence type="ECO:0000313" key="2">
    <source>
        <dbReference type="Proteomes" id="UP000255070"/>
    </source>
</evidence>
<keyword evidence="2" id="KW-1185">Reference proteome</keyword>